<dbReference type="Proteomes" id="UP000308705">
    <property type="component" value="Unassembled WGS sequence"/>
</dbReference>
<evidence type="ECO:0000256" key="1">
    <source>
        <dbReference type="ARBA" id="ARBA00001974"/>
    </source>
</evidence>
<dbReference type="RefSeq" id="WP_137247549.1">
    <property type="nucleotide sequence ID" value="NZ_SZQA01000012.1"/>
</dbReference>
<keyword evidence="5" id="KW-0560">Oxidoreductase</keyword>
<keyword evidence="3" id="KW-0479">Metal-binding</keyword>
<name>A0A4U3MHW3_9ACTN</name>
<dbReference type="InterPro" id="IPR004113">
    <property type="entry name" value="FAD-bd_oxidored_4_C"/>
</dbReference>
<dbReference type="Gene3D" id="3.30.43.10">
    <property type="entry name" value="Uridine Diphospho-n-acetylenolpyruvylglucosamine Reductase, domain 2"/>
    <property type="match status" value="1"/>
</dbReference>
<dbReference type="GO" id="GO:0071949">
    <property type="term" value="F:FAD binding"/>
    <property type="evidence" value="ECO:0007669"/>
    <property type="project" value="InterPro"/>
</dbReference>
<dbReference type="PROSITE" id="PS00198">
    <property type="entry name" value="4FE4S_FER_1"/>
    <property type="match status" value="1"/>
</dbReference>
<dbReference type="GO" id="GO:0004458">
    <property type="term" value="F:D-lactate dehydrogenase (cytochrome) activity"/>
    <property type="evidence" value="ECO:0007669"/>
    <property type="project" value="TreeGrafter"/>
</dbReference>
<dbReference type="SUPFAM" id="SSF46548">
    <property type="entry name" value="alpha-helical ferredoxin"/>
    <property type="match status" value="1"/>
</dbReference>
<dbReference type="InterPro" id="IPR017900">
    <property type="entry name" value="4Fe4S_Fe_S_CS"/>
</dbReference>
<comment type="caution">
    <text evidence="9">The sequence shown here is derived from an EMBL/GenBank/DDBJ whole genome shotgun (WGS) entry which is preliminary data.</text>
</comment>
<dbReference type="Gene3D" id="3.30.70.2740">
    <property type="match status" value="1"/>
</dbReference>
<dbReference type="GO" id="GO:0046872">
    <property type="term" value="F:metal ion binding"/>
    <property type="evidence" value="ECO:0007669"/>
    <property type="project" value="UniProtKB-KW"/>
</dbReference>
<dbReference type="GO" id="GO:0051536">
    <property type="term" value="F:iron-sulfur cluster binding"/>
    <property type="evidence" value="ECO:0007669"/>
    <property type="project" value="UniProtKB-KW"/>
</dbReference>
<dbReference type="Pfam" id="PF01565">
    <property type="entry name" value="FAD_binding_4"/>
    <property type="match status" value="1"/>
</dbReference>
<keyword evidence="6" id="KW-0408">Iron</keyword>
<dbReference type="Pfam" id="PF02913">
    <property type="entry name" value="FAD-oxidase_C"/>
    <property type="match status" value="1"/>
</dbReference>
<dbReference type="OrthoDB" id="9770306at2"/>
<evidence type="ECO:0000313" key="10">
    <source>
        <dbReference type="Proteomes" id="UP000308705"/>
    </source>
</evidence>
<dbReference type="SUPFAM" id="SSF55103">
    <property type="entry name" value="FAD-linked oxidases, C-terminal domain"/>
    <property type="match status" value="1"/>
</dbReference>
<dbReference type="EMBL" id="SZQA01000012">
    <property type="protein sequence ID" value="TKK88092.1"/>
    <property type="molecule type" value="Genomic_DNA"/>
</dbReference>
<dbReference type="InterPro" id="IPR006094">
    <property type="entry name" value="Oxid_FAD_bind_N"/>
</dbReference>
<evidence type="ECO:0000256" key="2">
    <source>
        <dbReference type="ARBA" id="ARBA00022630"/>
    </source>
</evidence>
<evidence type="ECO:0000256" key="6">
    <source>
        <dbReference type="ARBA" id="ARBA00023004"/>
    </source>
</evidence>
<protein>
    <submittedName>
        <fullName evidence="9">FAD-binding oxidoreductase</fullName>
    </submittedName>
</protein>
<dbReference type="PANTHER" id="PTHR11748">
    <property type="entry name" value="D-LACTATE DEHYDROGENASE"/>
    <property type="match status" value="1"/>
</dbReference>
<keyword evidence="2" id="KW-0285">Flavoprotein</keyword>
<dbReference type="InterPro" id="IPR016166">
    <property type="entry name" value="FAD-bd_PCMH"/>
</dbReference>
<keyword evidence="4" id="KW-0274">FAD</keyword>
<dbReference type="GO" id="GO:1903457">
    <property type="term" value="P:lactate catabolic process"/>
    <property type="evidence" value="ECO:0007669"/>
    <property type="project" value="TreeGrafter"/>
</dbReference>
<dbReference type="InterPro" id="IPR036318">
    <property type="entry name" value="FAD-bd_PCMH-like_sf"/>
</dbReference>
<comment type="cofactor">
    <cofactor evidence="1">
        <name>FAD</name>
        <dbReference type="ChEBI" id="CHEBI:57692"/>
    </cofactor>
</comment>
<reference evidence="9 10" key="1">
    <citation type="submission" date="2019-04" db="EMBL/GenBank/DDBJ databases">
        <title>Herbidospora sp. NEAU-GS14.nov., a novel actinomycete isolated from soil.</title>
        <authorList>
            <person name="Han L."/>
        </authorList>
    </citation>
    <scope>NUCLEOTIDE SEQUENCE [LARGE SCALE GENOMIC DNA]</scope>
    <source>
        <strain evidence="9 10">NEAU-GS14</strain>
    </source>
</reference>
<dbReference type="InterPro" id="IPR016167">
    <property type="entry name" value="FAD-bd_PCMH_sub1"/>
</dbReference>
<accession>A0A4U3MHW3</accession>
<sequence length="892" mass="97069">MALFDRLHDALRAHVDGEVRFDRGTRAAYSTDASNYREVPIGVVVPRTIEDAALAVEICADHDVPVLSRGGGTSLAGQCCNTAVVVDWSKYCTRFLDEGDGTVVTEPGTVLDDLSRGGLMFGPKPATHNHCTIGGMIGNDACGATAQAYGKTSDNVLDLEVLTYEGARFWTSRPPETLRTAVDAIAADHGDAIRARFPKIPRRVSGYGLDALLPENGRDLAKALVGSESTLVTVLRARLKMVPRPKAGAVAILGFRDVFEAADAAPSIAPYGPIALEGMDDRLIAYERARRLNLDAIDRLPKGGGWLVVQFGADTPEEAAALARAMAADLGVRPVVTNDVASVAAIREAAVGATAGDAWPGWEDSAVPPERLGEYLRDLRRLQEDHGYGASSLYGHFGHGCVHTRIPFRRADYRAFVEEAADLVVSYGGSFSGEHGDGLARGELWPRMFGDEVMTAFVRFKRLFDPRNRMNPGRLIDPDRLDDHLKPRPPEVQTVFAFRDGFAAETTSCAGVGECRRDTGGVMCPSFRVTRDENHSTRGRARLLYEMLQGDVITGGWRSEEVKDALDLCLSCKGCRSDCPVHVDMATYKAEFLHHHYKGRIRPLSHYALGWLPLWARFPLLLRLPRVPGLTTERPLPRPARVRFSDTFRAPKRGPEVLLLPDTFTDNFTPRVAVAATRVLSRAGFSVRLPRAPICCGLTWISTGQLGVARHVLRRTARILRDDLDAGIPFVGLEPSCTAVLRSDAPELLPGDPDVRRLADRTRTLAELLDDHDVDPPHLPGRVVTQPHCHQHAIMGADADLRVLRRTGADVTRLDAGCCGLAGNFGFEPGHYDLSMAVAEQALFPALRAEPQARVVADGFSCRTQIEHGTGIHAVHLAEFLASQPSGPGRSP</sequence>
<gene>
    <name evidence="9" type="ORF">FDA94_14290</name>
</gene>
<keyword evidence="7" id="KW-0411">Iron-sulfur</keyword>
<dbReference type="Gene3D" id="3.30.465.10">
    <property type="match status" value="1"/>
</dbReference>
<evidence type="ECO:0000256" key="7">
    <source>
        <dbReference type="ARBA" id="ARBA00023014"/>
    </source>
</evidence>
<dbReference type="Pfam" id="PF13183">
    <property type="entry name" value="Fer4_8"/>
    <property type="match status" value="1"/>
</dbReference>
<dbReference type="InterPro" id="IPR016164">
    <property type="entry name" value="FAD-linked_Oxase-like_C"/>
</dbReference>
<proteinExistence type="predicted"/>
<evidence type="ECO:0000256" key="4">
    <source>
        <dbReference type="ARBA" id="ARBA00022827"/>
    </source>
</evidence>
<evidence type="ECO:0000256" key="3">
    <source>
        <dbReference type="ARBA" id="ARBA00022723"/>
    </source>
</evidence>
<dbReference type="GO" id="GO:0008720">
    <property type="term" value="F:D-lactate dehydrogenase (NAD+) activity"/>
    <property type="evidence" value="ECO:0007669"/>
    <property type="project" value="TreeGrafter"/>
</dbReference>
<feature type="domain" description="FAD-binding PCMH-type" evidence="8">
    <location>
        <begin position="36"/>
        <end position="244"/>
    </location>
</feature>
<evidence type="ECO:0000313" key="9">
    <source>
        <dbReference type="EMBL" id="TKK88092.1"/>
    </source>
</evidence>
<dbReference type="PANTHER" id="PTHR11748:SF119">
    <property type="entry name" value="D-2-HYDROXYGLUTARATE DEHYDROGENASE"/>
    <property type="match status" value="1"/>
</dbReference>
<organism evidence="9 10">
    <name type="scientific">Herbidospora galbida</name>
    <dbReference type="NCBI Taxonomy" id="2575442"/>
    <lineage>
        <taxon>Bacteria</taxon>
        <taxon>Bacillati</taxon>
        <taxon>Actinomycetota</taxon>
        <taxon>Actinomycetes</taxon>
        <taxon>Streptosporangiales</taxon>
        <taxon>Streptosporangiaceae</taxon>
        <taxon>Herbidospora</taxon>
    </lineage>
</organism>
<dbReference type="AlphaFoldDB" id="A0A4U3MHW3"/>
<dbReference type="PROSITE" id="PS51387">
    <property type="entry name" value="FAD_PCMH"/>
    <property type="match status" value="1"/>
</dbReference>
<dbReference type="SUPFAM" id="SSF56176">
    <property type="entry name" value="FAD-binding/transporter-associated domain-like"/>
    <property type="match status" value="1"/>
</dbReference>
<dbReference type="InterPro" id="IPR016169">
    <property type="entry name" value="FAD-bd_PCMH_sub2"/>
</dbReference>
<dbReference type="InterPro" id="IPR017896">
    <property type="entry name" value="4Fe4S_Fe-S-bd"/>
</dbReference>
<evidence type="ECO:0000259" key="8">
    <source>
        <dbReference type="PROSITE" id="PS51387"/>
    </source>
</evidence>
<keyword evidence="10" id="KW-1185">Reference proteome</keyword>
<evidence type="ECO:0000256" key="5">
    <source>
        <dbReference type="ARBA" id="ARBA00023002"/>
    </source>
</evidence>